<dbReference type="OrthoDB" id="2285248at2759"/>
<dbReference type="AlphaFoldDB" id="A0A8H7R0F3"/>
<gene>
    <name evidence="1" type="ORF">INT46_005797</name>
</gene>
<dbReference type="EMBL" id="JAEPRC010000264">
    <property type="protein sequence ID" value="KAG2202159.1"/>
    <property type="molecule type" value="Genomic_DNA"/>
</dbReference>
<accession>A0A8H7R0F3</accession>
<name>A0A8H7R0F3_9FUNG</name>
<keyword evidence="2" id="KW-1185">Reference proteome</keyword>
<protein>
    <submittedName>
        <fullName evidence="1">Uncharacterized protein</fullName>
    </submittedName>
</protein>
<organism evidence="1 2">
    <name type="scientific">Mucor plumbeus</name>
    <dbReference type="NCBI Taxonomy" id="97098"/>
    <lineage>
        <taxon>Eukaryota</taxon>
        <taxon>Fungi</taxon>
        <taxon>Fungi incertae sedis</taxon>
        <taxon>Mucoromycota</taxon>
        <taxon>Mucoromycotina</taxon>
        <taxon>Mucoromycetes</taxon>
        <taxon>Mucorales</taxon>
        <taxon>Mucorineae</taxon>
        <taxon>Mucoraceae</taxon>
        <taxon>Mucor</taxon>
    </lineage>
</organism>
<comment type="caution">
    <text evidence="1">The sequence shown here is derived from an EMBL/GenBank/DDBJ whole genome shotgun (WGS) entry which is preliminary data.</text>
</comment>
<proteinExistence type="predicted"/>
<reference evidence="1" key="1">
    <citation type="submission" date="2020-12" db="EMBL/GenBank/DDBJ databases">
        <title>Metabolic potential, ecology and presence of endohyphal bacteria is reflected in genomic diversity of Mucoromycotina.</title>
        <authorList>
            <person name="Muszewska A."/>
            <person name="Okrasinska A."/>
            <person name="Steczkiewicz K."/>
            <person name="Drgas O."/>
            <person name="Orlowska M."/>
            <person name="Perlinska-Lenart U."/>
            <person name="Aleksandrzak-Piekarczyk T."/>
            <person name="Szatraj K."/>
            <person name="Zielenkiewicz U."/>
            <person name="Pilsyk S."/>
            <person name="Malc E."/>
            <person name="Mieczkowski P."/>
            <person name="Kruszewska J.S."/>
            <person name="Biernat P."/>
            <person name="Pawlowska J."/>
        </authorList>
    </citation>
    <scope>NUCLEOTIDE SEQUENCE</scope>
    <source>
        <strain evidence="1">CBS 226.32</strain>
    </source>
</reference>
<sequence length="101" mass="11694">MVCQRYPVWPKNIQLSKGEQSRIKEVCTSLSTHIGVQVVLKSSSASLGKFVCSLDYILSEYEREHLAHNPYDIRRLPLSRIFAISPLPFFHWKFVKLVSFP</sequence>
<dbReference type="Proteomes" id="UP000650833">
    <property type="component" value="Unassembled WGS sequence"/>
</dbReference>
<evidence type="ECO:0000313" key="1">
    <source>
        <dbReference type="EMBL" id="KAG2202159.1"/>
    </source>
</evidence>
<evidence type="ECO:0000313" key="2">
    <source>
        <dbReference type="Proteomes" id="UP000650833"/>
    </source>
</evidence>